<keyword evidence="8" id="KW-1185">Reference proteome</keyword>
<feature type="transmembrane region" description="Helical" evidence="5">
    <location>
        <begin position="131"/>
        <end position="149"/>
    </location>
</feature>
<keyword evidence="2 5" id="KW-0812">Transmembrane</keyword>
<comment type="subcellular location">
    <subcellularLocation>
        <location evidence="1">Membrane</location>
        <topology evidence="1">Multi-pass membrane protein</topology>
    </subcellularLocation>
</comment>
<proteinExistence type="predicted"/>
<dbReference type="AlphaFoldDB" id="A0A078BAY7"/>
<dbReference type="InterPro" id="IPR005828">
    <property type="entry name" value="MFS_sugar_transport-like"/>
</dbReference>
<evidence type="ECO:0000256" key="1">
    <source>
        <dbReference type="ARBA" id="ARBA00004141"/>
    </source>
</evidence>
<dbReference type="InterPro" id="IPR020846">
    <property type="entry name" value="MFS_dom"/>
</dbReference>
<sequence length="568" mass="64728">MKLENSRLTIEQEQNESIQRFSDDTEILKTGLTLQQAYERIGGFTFFHYWSSALFIWGFATGGILFFALAILEKNPRYLCYKADGTTYECQADQTFCKDPSIKYIIDWDYESSLHNWVQSLDLTCESPAKLGLLGSIYFVGWAIAAIFLPRLSDIFGRKYVYFISMLLHAIMYLGMIISRNLNLTIVLMGFFGFFSLGRTSVGYLYMQELTPTKQQTFIGTFLQIVNGSIASLIAIYFLYVSKHWLGFQIFGCVTNFLIAISIIYLPESPKQLISKKRYEEARDSLRIIARFNRYKGQIDFKFDREVLDELQNQTRNNVLSGNEQSYYDQGFLSQSNSESRKARIMRYGQPLNDPQAEPLLSKVDIIREEQQLNGTLKDLIKIRRHMINLLIMICAWIGTSFNYYLINFQLKYIKGDFFVNVITASITDMIACFLSGILYQTLGIRVVLVSCFLISLSGGFFLLIFQNFISIIPVFILLARFGVSASFNICYLANATIFPTIFAGTAFGICNTFAKVATIISPFLAEVEAPVPMAVFCTITGVVAVLTYFLQTEPNTQKGEIKMQKNS</sequence>
<gene>
    <name evidence="7" type="primary">Contig8340.g420</name>
    <name evidence="7" type="ORF">STYLEM_19535</name>
</gene>
<dbReference type="SUPFAM" id="SSF103473">
    <property type="entry name" value="MFS general substrate transporter"/>
    <property type="match status" value="1"/>
</dbReference>
<dbReference type="OrthoDB" id="8049622at2759"/>
<reference evidence="7 8" key="1">
    <citation type="submission" date="2014-06" db="EMBL/GenBank/DDBJ databases">
        <authorList>
            <person name="Swart Estienne"/>
        </authorList>
    </citation>
    <scope>NUCLEOTIDE SEQUENCE [LARGE SCALE GENOMIC DNA]</scope>
    <source>
        <strain evidence="7 8">130c</strain>
    </source>
</reference>
<feature type="transmembrane region" description="Helical" evidence="5">
    <location>
        <begin position="49"/>
        <end position="72"/>
    </location>
</feature>
<feature type="transmembrane region" description="Helical" evidence="5">
    <location>
        <begin position="184"/>
        <end position="206"/>
    </location>
</feature>
<protein>
    <recommendedName>
        <fullName evidence="6">Major facilitator superfamily (MFS) profile domain-containing protein</fullName>
    </recommendedName>
</protein>
<evidence type="ECO:0000313" key="7">
    <source>
        <dbReference type="EMBL" id="CDW90392.1"/>
    </source>
</evidence>
<evidence type="ECO:0000256" key="3">
    <source>
        <dbReference type="ARBA" id="ARBA00022989"/>
    </source>
</evidence>
<dbReference type="InParanoid" id="A0A078BAY7"/>
<dbReference type="PROSITE" id="PS50850">
    <property type="entry name" value="MFS"/>
    <property type="match status" value="1"/>
</dbReference>
<dbReference type="Gene3D" id="1.20.1250.20">
    <property type="entry name" value="MFS general substrate transporter like domains"/>
    <property type="match status" value="1"/>
</dbReference>
<dbReference type="GO" id="GO:0016020">
    <property type="term" value="C:membrane"/>
    <property type="evidence" value="ECO:0007669"/>
    <property type="project" value="UniProtKB-SubCell"/>
</dbReference>
<dbReference type="PANTHER" id="PTHR24064">
    <property type="entry name" value="SOLUTE CARRIER FAMILY 22 MEMBER"/>
    <property type="match status" value="1"/>
</dbReference>
<feature type="transmembrane region" description="Helical" evidence="5">
    <location>
        <begin position="246"/>
        <end position="266"/>
    </location>
</feature>
<accession>A0A078BAY7</accession>
<keyword evidence="3 5" id="KW-1133">Transmembrane helix</keyword>
<evidence type="ECO:0000256" key="4">
    <source>
        <dbReference type="ARBA" id="ARBA00023136"/>
    </source>
</evidence>
<feature type="transmembrane region" description="Helical" evidence="5">
    <location>
        <begin position="418"/>
        <end position="440"/>
    </location>
</feature>
<feature type="domain" description="Major facilitator superfamily (MFS) profile" evidence="6">
    <location>
        <begin position="54"/>
        <end position="556"/>
    </location>
</feature>
<name>A0A078BAY7_STYLE</name>
<evidence type="ECO:0000256" key="5">
    <source>
        <dbReference type="SAM" id="Phobius"/>
    </source>
</evidence>
<evidence type="ECO:0000313" key="8">
    <source>
        <dbReference type="Proteomes" id="UP000039865"/>
    </source>
</evidence>
<dbReference type="EMBL" id="CCKQ01018428">
    <property type="protein sequence ID" value="CDW90392.1"/>
    <property type="molecule type" value="Genomic_DNA"/>
</dbReference>
<feature type="transmembrane region" description="Helical" evidence="5">
    <location>
        <begin position="161"/>
        <end position="178"/>
    </location>
</feature>
<dbReference type="GO" id="GO:0022857">
    <property type="term" value="F:transmembrane transporter activity"/>
    <property type="evidence" value="ECO:0007669"/>
    <property type="project" value="InterPro"/>
</dbReference>
<evidence type="ECO:0000256" key="2">
    <source>
        <dbReference type="ARBA" id="ARBA00022692"/>
    </source>
</evidence>
<keyword evidence="4 5" id="KW-0472">Membrane</keyword>
<dbReference type="Proteomes" id="UP000039865">
    <property type="component" value="Unassembled WGS sequence"/>
</dbReference>
<dbReference type="Pfam" id="PF00083">
    <property type="entry name" value="Sugar_tr"/>
    <property type="match status" value="1"/>
</dbReference>
<feature type="transmembrane region" description="Helical" evidence="5">
    <location>
        <begin position="532"/>
        <end position="551"/>
    </location>
</feature>
<feature type="transmembrane region" description="Helical" evidence="5">
    <location>
        <begin position="501"/>
        <end position="526"/>
    </location>
</feature>
<feature type="transmembrane region" description="Helical" evidence="5">
    <location>
        <begin position="387"/>
        <end position="406"/>
    </location>
</feature>
<feature type="transmembrane region" description="Helical" evidence="5">
    <location>
        <begin position="472"/>
        <end position="494"/>
    </location>
</feature>
<feature type="transmembrane region" description="Helical" evidence="5">
    <location>
        <begin position="447"/>
        <end position="466"/>
    </location>
</feature>
<evidence type="ECO:0000259" key="6">
    <source>
        <dbReference type="PROSITE" id="PS50850"/>
    </source>
</evidence>
<dbReference type="OMA" id="WHCTGAS"/>
<dbReference type="InterPro" id="IPR036259">
    <property type="entry name" value="MFS_trans_sf"/>
</dbReference>
<organism evidence="7 8">
    <name type="scientific">Stylonychia lemnae</name>
    <name type="common">Ciliate</name>
    <dbReference type="NCBI Taxonomy" id="5949"/>
    <lineage>
        <taxon>Eukaryota</taxon>
        <taxon>Sar</taxon>
        <taxon>Alveolata</taxon>
        <taxon>Ciliophora</taxon>
        <taxon>Intramacronucleata</taxon>
        <taxon>Spirotrichea</taxon>
        <taxon>Stichotrichia</taxon>
        <taxon>Sporadotrichida</taxon>
        <taxon>Oxytrichidae</taxon>
        <taxon>Stylonychinae</taxon>
        <taxon>Stylonychia</taxon>
    </lineage>
</organism>
<feature type="transmembrane region" description="Helical" evidence="5">
    <location>
        <begin position="218"/>
        <end position="240"/>
    </location>
</feature>